<reference evidence="3" key="1">
    <citation type="submission" date="2016-12" db="EMBL/GenBank/DDBJ databases">
        <authorList>
            <person name="Brunel B."/>
        </authorList>
    </citation>
    <scope>NUCLEOTIDE SEQUENCE [LARGE SCALE GENOMIC DNA]</scope>
</reference>
<evidence type="ECO:0000256" key="1">
    <source>
        <dbReference type="SAM" id="MobiDB-lite"/>
    </source>
</evidence>
<proteinExistence type="predicted"/>
<protein>
    <submittedName>
        <fullName evidence="2">Uncharacterized protein</fullName>
    </submittedName>
</protein>
<keyword evidence="3" id="KW-1185">Reference proteome</keyword>
<dbReference type="Proteomes" id="UP000245698">
    <property type="component" value="Unassembled WGS sequence"/>
</dbReference>
<dbReference type="AlphaFoldDB" id="A0A2P9AU98"/>
<accession>A0A2P9AU98</accession>
<name>A0A2P9AU98_9HYPH</name>
<gene>
    <name evidence="2" type="ORF">BQ8482_490032</name>
</gene>
<organism evidence="2 3">
    <name type="scientific">Mesorhizobium delmotii</name>
    <dbReference type="NCBI Taxonomy" id="1631247"/>
    <lineage>
        <taxon>Bacteria</taxon>
        <taxon>Pseudomonadati</taxon>
        <taxon>Pseudomonadota</taxon>
        <taxon>Alphaproteobacteria</taxon>
        <taxon>Hyphomicrobiales</taxon>
        <taxon>Phyllobacteriaceae</taxon>
        <taxon>Mesorhizobium</taxon>
    </lineage>
</organism>
<sequence>MTLQAHLPPASISSDTGYSRECRSNSRRQLSGEVIRDRSCVPLMQVLAGSPLSGLAIGPPWAAAAVRWIRKAKVGSDAEAGGLSELSSLTMSDWDRRGRSIT</sequence>
<feature type="region of interest" description="Disordered" evidence="1">
    <location>
        <begin position="1"/>
        <end position="25"/>
    </location>
</feature>
<evidence type="ECO:0000313" key="3">
    <source>
        <dbReference type="Proteomes" id="UP000245698"/>
    </source>
</evidence>
<dbReference type="EMBL" id="FUIG01000058">
    <property type="protein sequence ID" value="SJM34693.1"/>
    <property type="molecule type" value="Genomic_DNA"/>
</dbReference>
<evidence type="ECO:0000313" key="2">
    <source>
        <dbReference type="EMBL" id="SJM34693.1"/>
    </source>
</evidence>